<proteinExistence type="predicted"/>
<organism evidence="2 3">
    <name type="scientific">Eragrostis curvula</name>
    <name type="common">weeping love grass</name>
    <dbReference type="NCBI Taxonomy" id="38414"/>
    <lineage>
        <taxon>Eukaryota</taxon>
        <taxon>Viridiplantae</taxon>
        <taxon>Streptophyta</taxon>
        <taxon>Embryophyta</taxon>
        <taxon>Tracheophyta</taxon>
        <taxon>Spermatophyta</taxon>
        <taxon>Magnoliopsida</taxon>
        <taxon>Liliopsida</taxon>
        <taxon>Poales</taxon>
        <taxon>Poaceae</taxon>
        <taxon>PACMAD clade</taxon>
        <taxon>Chloridoideae</taxon>
        <taxon>Eragrostideae</taxon>
        <taxon>Eragrostidinae</taxon>
        <taxon>Eragrostis</taxon>
    </lineage>
</organism>
<evidence type="ECO:0000256" key="1">
    <source>
        <dbReference type="SAM" id="MobiDB-lite"/>
    </source>
</evidence>
<dbReference type="Proteomes" id="UP000324897">
    <property type="component" value="Chromosome 1"/>
</dbReference>
<name>A0A5J9VDE0_9POAL</name>
<feature type="region of interest" description="Disordered" evidence="1">
    <location>
        <begin position="14"/>
        <end position="38"/>
    </location>
</feature>
<accession>A0A5J9VDE0</accession>
<dbReference type="OrthoDB" id="1933644at2759"/>
<keyword evidence="3" id="KW-1185">Reference proteome</keyword>
<dbReference type="AlphaFoldDB" id="A0A5J9VDE0"/>
<protein>
    <submittedName>
        <fullName evidence="2">Uncharacterized protein</fullName>
    </submittedName>
</protein>
<feature type="compositionally biased region" description="Low complexity" evidence="1">
    <location>
        <begin position="21"/>
        <end position="38"/>
    </location>
</feature>
<evidence type="ECO:0000313" key="3">
    <source>
        <dbReference type="Proteomes" id="UP000324897"/>
    </source>
</evidence>
<dbReference type="EMBL" id="RWGY01000011">
    <property type="protein sequence ID" value="TVU33427.1"/>
    <property type="molecule type" value="Genomic_DNA"/>
</dbReference>
<gene>
    <name evidence="2" type="ORF">EJB05_25244</name>
</gene>
<comment type="caution">
    <text evidence="2">The sequence shown here is derived from an EMBL/GenBank/DDBJ whole genome shotgun (WGS) entry which is preliminary data.</text>
</comment>
<reference evidence="2 3" key="1">
    <citation type="journal article" date="2019" name="Sci. Rep.">
        <title>A high-quality genome of Eragrostis curvula grass provides insights into Poaceae evolution and supports new strategies to enhance forage quality.</title>
        <authorList>
            <person name="Carballo J."/>
            <person name="Santos B.A.C.M."/>
            <person name="Zappacosta D."/>
            <person name="Garbus I."/>
            <person name="Selva J.P."/>
            <person name="Gallo C.A."/>
            <person name="Diaz A."/>
            <person name="Albertini E."/>
            <person name="Caccamo M."/>
            <person name="Echenique V."/>
        </authorList>
    </citation>
    <scope>NUCLEOTIDE SEQUENCE [LARGE SCALE GENOMIC DNA]</scope>
    <source>
        <strain evidence="3">cv. Victoria</strain>
        <tissue evidence="2">Leaf</tissue>
    </source>
</reference>
<sequence>MLGSHQVNSAVGLLSDHRHGSGASSPTATTNTSAPRTAARVRAYPTSAGKSTLCWSSGKPNAAGRRLIEAASQAHRLLDEMPQADLVIERRPWSVMVADYMLAGARLRSRPRSWSAPVAVCCRMRSVISIDDQTSSHSEPKFVGTYSLHILLSSSSGLELKASIDPLQDWNRPPSCEQLKQDNSETIYVTSQSSHPPLPILRGNVAESANQLGVQMEFLQSLELAYGVWDLATEFVCSKIKDSERATEVVMASPENSELGAITKPWWDTPTKFVVTELKHS</sequence>
<dbReference type="Gramene" id="TVU33427">
    <property type="protein sequence ID" value="TVU33427"/>
    <property type="gene ID" value="EJB05_25244"/>
</dbReference>
<evidence type="ECO:0000313" key="2">
    <source>
        <dbReference type="EMBL" id="TVU33427.1"/>
    </source>
</evidence>